<feature type="region of interest" description="Disordered" evidence="2">
    <location>
        <begin position="50"/>
        <end position="77"/>
    </location>
</feature>
<dbReference type="Proteomes" id="UP000694557">
    <property type="component" value="Unassembled WGS sequence"/>
</dbReference>
<dbReference type="InterPro" id="IPR006561">
    <property type="entry name" value="DZF_dom"/>
</dbReference>
<reference evidence="5" key="1">
    <citation type="submission" date="2025-08" db="UniProtKB">
        <authorList>
            <consortium name="Ensembl"/>
        </authorList>
    </citation>
    <scope>IDENTIFICATION</scope>
</reference>
<dbReference type="GO" id="GO:0006382">
    <property type="term" value="P:adenosine to inosine editing"/>
    <property type="evidence" value="ECO:0007669"/>
    <property type="project" value="TreeGrafter"/>
</dbReference>
<feature type="compositionally biased region" description="Low complexity" evidence="2">
    <location>
        <begin position="420"/>
        <end position="435"/>
    </location>
</feature>
<dbReference type="GO" id="GO:0005737">
    <property type="term" value="C:cytoplasm"/>
    <property type="evidence" value="ECO:0007669"/>
    <property type="project" value="TreeGrafter"/>
</dbReference>
<feature type="compositionally biased region" description="Basic and acidic residues" evidence="2">
    <location>
        <begin position="148"/>
        <end position="163"/>
    </location>
</feature>
<organism evidence="5 6">
    <name type="scientific">Oncorhynchus kisutch</name>
    <name type="common">Coho salmon</name>
    <name type="synonym">Salmo kisutch</name>
    <dbReference type="NCBI Taxonomy" id="8019"/>
    <lineage>
        <taxon>Eukaryota</taxon>
        <taxon>Metazoa</taxon>
        <taxon>Chordata</taxon>
        <taxon>Craniata</taxon>
        <taxon>Vertebrata</taxon>
        <taxon>Euteleostomi</taxon>
        <taxon>Actinopterygii</taxon>
        <taxon>Neopterygii</taxon>
        <taxon>Teleostei</taxon>
        <taxon>Protacanthopterygii</taxon>
        <taxon>Salmoniformes</taxon>
        <taxon>Salmonidae</taxon>
        <taxon>Salmoninae</taxon>
        <taxon>Oncorhynchus</taxon>
    </lineage>
</organism>
<keyword evidence="6" id="KW-1185">Reference proteome</keyword>
<dbReference type="FunFam" id="3.30.160.20:FF:000006">
    <property type="entry name" value="interleukin enhancer-binding factor 3 isoform X2"/>
    <property type="match status" value="1"/>
</dbReference>
<dbReference type="SUPFAM" id="SSF54768">
    <property type="entry name" value="dsRNA-binding domain-like"/>
    <property type="match status" value="1"/>
</dbReference>
<sequence length="582" mass="62658">MFVFPCQHALRLSAFGQLYKVLGMDSLPAREPRRTIGPGLRNYGSQILASSTYPPKRPHDAADKGGDDSKKRKSQKFQKYPKFPRKSCMYPKWSSNGIFRSYFTIEALSEEVTFVPVLICSLPLSPPSISFSLSLPVSLSVTLPSPSHRREARGLSYGHERPDASQPAQAWSAVPSDGSERSSALPGVHHVCRRGRRYIRGLRAVQTHRQTPPSCQGPAEVGPAHWADVKIEPGEEGGANVPSTPTASDASMASDENGPILTKHGKNPVMELNEKRRSLKYELSAETGGSHDKCFVMEVEVDGQKFKGRGSNKKEAKAYAALAALDKLFPEGAGPYYNPHSDPKKKKPVTYTSMHIPGFGTIRGIPTDTEPNNRGRGRGRGRGKPTTGSSYNQTSYRYGSSAGSGYHNLYSMGATEAASTTTTSTGDASTEADASGNTTGYGTFYPESSYTTPAITASATSAAMTAQAQVGASSLGDYQSVPPPLDQQSPYSYGYGGDKKSLLTAAQSQAQQTQQQVDYSMYSTAYPSSVTGGQMYSYGYGNQSSFSMYGNASSQGYGAAATPQTQQTSYPTAYGNMNYQYK</sequence>
<evidence type="ECO:0000259" key="4">
    <source>
        <dbReference type="PROSITE" id="PS51703"/>
    </source>
</evidence>
<evidence type="ECO:0000313" key="6">
    <source>
        <dbReference type="Proteomes" id="UP000694557"/>
    </source>
</evidence>
<feature type="domain" description="DZF" evidence="4">
    <location>
        <begin position="1"/>
        <end position="63"/>
    </location>
</feature>
<dbReference type="PANTHER" id="PTHR10910:SF62">
    <property type="entry name" value="AT07585P-RELATED"/>
    <property type="match status" value="1"/>
</dbReference>
<proteinExistence type="predicted"/>
<dbReference type="GO" id="GO:0003725">
    <property type="term" value="F:double-stranded RNA binding"/>
    <property type="evidence" value="ECO:0007669"/>
    <property type="project" value="TreeGrafter"/>
</dbReference>
<reference evidence="5" key="2">
    <citation type="submission" date="2025-09" db="UniProtKB">
        <authorList>
            <consortium name="Ensembl"/>
        </authorList>
    </citation>
    <scope>IDENTIFICATION</scope>
</reference>
<dbReference type="PANTHER" id="PTHR10910">
    <property type="entry name" value="EUKARYOTE SPECIFIC DSRNA BINDING PROTEIN"/>
    <property type="match status" value="1"/>
</dbReference>
<dbReference type="PROSITE" id="PS50137">
    <property type="entry name" value="DS_RBD"/>
    <property type="match status" value="1"/>
</dbReference>
<protein>
    <recommendedName>
        <fullName evidence="7">DRBM domain-containing protein</fullName>
    </recommendedName>
</protein>
<dbReference type="GeneTree" id="ENSGT00940000154687"/>
<dbReference type="GO" id="GO:0008251">
    <property type="term" value="F:tRNA-specific adenosine deaminase activity"/>
    <property type="evidence" value="ECO:0007669"/>
    <property type="project" value="TreeGrafter"/>
</dbReference>
<name>A0A8C7F7G0_ONCKI</name>
<feature type="region of interest" description="Disordered" evidence="2">
    <location>
        <begin position="420"/>
        <end position="440"/>
    </location>
</feature>
<evidence type="ECO:0000313" key="5">
    <source>
        <dbReference type="Ensembl" id="ENSOKIP00005018661.1"/>
    </source>
</evidence>
<dbReference type="GO" id="GO:0005730">
    <property type="term" value="C:nucleolus"/>
    <property type="evidence" value="ECO:0007669"/>
    <property type="project" value="TreeGrafter"/>
</dbReference>
<dbReference type="PROSITE" id="PS51703">
    <property type="entry name" value="DZF"/>
    <property type="match status" value="1"/>
</dbReference>
<dbReference type="InterPro" id="IPR014720">
    <property type="entry name" value="dsRBD_dom"/>
</dbReference>
<feature type="compositionally biased region" description="Basic and acidic residues" evidence="2">
    <location>
        <begin position="57"/>
        <end position="70"/>
    </location>
</feature>
<evidence type="ECO:0008006" key="7">
    <source>
        <dbReference type="Google" id="ProtNLM"/>
    </source>
</evidence>
<feature type="region of interest" description="Disordered" evidence="2">
    <location>
        <begin position="357"/>
        <end position="396"/>
    </location>
</feature>
<feature type="region of interest" description="Disordered" evidence="2">
    <location>
        <begin position="233"/>
        <end position="271"/>
    </location>
</feature>
<dbReference type="Gene3D" id="3.30.160.20">
    <property type="match status" value="1"/>
</dbReference>
<dbReference type="Ensembl" id="ENSOKIT00005019893.1">
    <property type="protein sequence ID" value="ENSOKIP00005018661.1"/>
    <property type="gene ID" value="ENSOKIG00005008295.1"/>
</dbReference>
<evidence type="ECO:0000256" key="2">
    <source>
        <dbReference type="SAM" id="MobiDB-lite"/>
    </source>
</evidence>
<feature type="region of interest" description="Disordered" evidence="2">
    <location>
        <begin position="144"/>
        <end position="186"/>
    </location>
</feature>
<dbReference type="AlphaFoldDB" id="A0A8C7F7G0"/>
<accession>A0A8C7F7G0</accession>
<dbReference type="GO" id="GO:0003726">
    <property type="term" value="F:double-stranded RNA adenosine deaminase activity"/>
    <property type="evidence" value="ECO:0007669"/>
    <property type="project" value="TreeGrafter"/>
</dbReference>
<feature type="compositionally biased region" description="Polar residues" evidence="2">
    <location>
        <begin position="241"/>
        <end position="251"/>
    </location>
</feature>
<dbReference type="GO" id="GO:0006396">
    <property type="term" value="P:RNA processing"/>
    <property type="evidence" value="ECO:0007669"/>
    <property type="project" value="TreeGrafter"/>
</dbReference>
<feature type="domain" description="DRBM" evidence="3">
    <location>
        <begin position="264"/>
        <end position="330"/>
    </location>
</feature>
<dbReference type="SMART" id="SM00358">
    <property type="entry name" value="DSRM"/>
    <property type="match status" value="1"/>
</dbReference>
<dbReference type="Pfam" id="PF00035">
    <property type="entry name" value="dsrm"/>
    <property type="match status" value="1"/>
</dbReference>
<evidence type="ECO:0000259" key="3">
    <source>
        <dbReference type="PROSITE" id="PS50137"/>
    </source>
</evidence>
<evidence type="ECO:0000256" key="1">
    <source>
        <dbReference type="PROSITE-ProRule" id="PRU00266"/>
    </source>
</evidence>
<keyword evidence="1" id="KW-0694">RNA-binding</keyword>